<evidence type="ECO:0000313" key="12">
    <source>
        <dbReference type="RefSeq" id="XP_006822508.1"/>
    </source>
</evidence>
<organism evidence="10 11">
    <name type="scientific">Saccoglossus kowalevskii</name>
    <name type="common">Acorn worm</name>
    <dbReference type="NCBI Taxonomy" id="10224"/>
    <lineage>
        <taxon>Eukaryota</taxon>
        <taxon>Metazoa</taxon>
        <taxon>Hemichordata</taxon>
        <taxon>Enteropneusta</taxon>
        <taxon>Harrimaniidae</taxon>
        <taxon>Saccoglossus</taxon>
    </lineage>
</organism>
<proteinExistence type="inferred from homology"/>
<dbReference type="PROSITE" id="PS00153">
    <property type="entry name" value="ATPASE_GAMMA"/>
    <property type="match status" value="1"/>
</dbReference>
<name>A0ABM0GXJ5_SACKO</name>
<dbReference type="CDD" id="cd12151">
    <property type="entry name" value="F1-ATPase_gamma"/>
    <property type="match status" value="1"/>
</dbReference>
<dbReference type="RefSeq" id="XP_002739549.1">
    <property type="nucleotide sequence ID" value="XM_002739503.2"/>
</dbReference>
<dbReference type="Gene3D" id="1.10.287.80">
    <property type="entry name" value="ATP synthase, gamma subunit, helix hairpin domain"/>
    <property type="match status" value="1"/>
</dbReference>
<evidence type="ECO:0000256" key="8">
    <source>
        <dbReference type="ARBA" id="ARBA00023310"/>
    </source>
</evidence>
<comment type="subcellular location">
    <subcellularLocation>
        <location evidence="1">Membrane</location>
        <topology evidence="1">Peripheral membrane protein</topology>
    </subcellularLocation>
</comment>
<evidence type="ECO:0000256" key="4">
    <source>
        <dbReference type="ARBA" id="ARBA00022781"/>
    </source>
</evidence>
<dbReference type="PANTHER" id="PTHR11693:SF22">
    <property type="entry name" value="ATP SYNTHASE SUBUNIT GAMMA, MITOCHONDRIAL"/>
    <property type="match status" value="1"/>
</dbReference>
<reference evidence="11 12" key="1">
    <citation type="submission" date="2025-05" db="UniProtKB">
        <authorList>
            <consortium name="RefSeq"/>
        </authorList>
    </citation>
    <scope>IDENTIFICATION</scope>
    <source>
        <tissue evidence="11 12">Testes</tissue>
    </source>
</reference>
<dbReference type="PIRSF" id="PIRSF039089">
    <property type="entry name" value="ATP_synthase_gamma"/>
    <property type="match status" value="1"/>
</dbReference>
<gene>
    <name evidence="11 12" type="primary">LOC100366478</name>
</gene>
<comment type="subunit">
    <text evidence="9">F-type ATPases have 2 components, CF(1) - the catalytic core - and CF(0) - the membrane proton channel. CF(1) and CF(0) have multiple subunits.</text>
</comment>
<dbReference type="InterPro" id="IPR000131">
    <property type="entry name" value="ATP_synth_F1_gsu"/>
</dbReference>
<evidence type="ECO:0000256" key="2">
    <source>
        <dbReference type="ARBA" id="ARBA00007681"/>
    </source>
</evidence>
<dbReference type="NCBIfam" id="TIGR01146">
    <property type="entry name" value="ATPsyn_F1gamma"/>
    <property type="match status" value="1"/>
</dbReference>
<evidence type="ECO:0000313" key="10">
    <source>
        <dbReference type="Proteomes" id="UP000694865"/>
    </source>
</evidence>
<dbReference type="PANTHER" id="PTHR11693">
    <property type="entry name" value="ATP SYNTHASE GAMMA CHAIN"/>
    <property type="match status" value="1"/>
</dbReference>
<evidence type="ECO:0000256" key="9">
    <source>
        <dbReference type="RuleBase" id="RU004001"/>
    </source>
</evidence>
<dbReference type="SUPFAM" id="SSF52943">
    <property type="entry name" value="ATP synthase (F1-ATPase), gamma subunit"/>
    <property type="match status" value="1"/>
</dbReference>
<comment type="similarity">
    <text evidence="2 9">Belongs to the ATPase gamma chain family.</text>
</comment>
<keyword evidence="8 9" id="KW-0066">ATP synthesis</keyword>
<accession>A0ABM0GXJ5</accession>
<evidence type="ECO:0000256" key="5">
    <source>
        <dbReference type="ARBA" id="ARBA00023065"/>
    </source>
</evidence>
<sequence length="292" mass="32090">MAALVIKSAVFVPQGISTRNMATLKEIRLRLRSVKNIQKITKSMKMVSASKYNRAERELKPAKAYGLGASAFYNRAEITQDETKPNHLLVAMSSDRGLCGGIHSSICKAIKADVAEKPADVDVKIACIGDKSRLILQRVFSDKMLFHVSNIGKKPSTFGDAANIANAIVESGFEFDVGKLYYNRFKSVVSFQTTTVPVFTVDAISNSDKISIYDDVDSEVLQNYCEFSLVNLVYFTLKEGACSELSARMTAMEAASKNAGEMIDKLTLKYNRTRQAVITRELIEIISGAAAL</sequence>
<dbReference type="Gene3D" id="3.40.1380.10">
    <property type="match status" value="1"/>
</dbReference>
<evidence type="ECO:0000256" key="7">
    <source>
        <dbReference type="ARBA" id="ARBA00023196"/>
    </source>
</evidence>
<dbReference type="RefSeq" id="XP_006822508.1">
    <property type="nucleotide sequence ID" value="XM_006822445.1"/>
</dbReference>
<dbReference type="PRINTS" id="PR00126">
    <property type="entry name" value="ATPASEGAMMA"/>
</dbReference>
<keyword evidence="7 9" id="KW-0139">CF(1)</keyword>
<keyword evidence="5 9" id="KW-0406">Ion transport</keyword>
<keyword evidence="4 9" id="KW-0375">Hydrogen ion transport</keyword>
<evidence type="ECO:0000256" key="1">
    <source>
        <dbReference type="ARBA" id="ARBA00004170"/>
    </source>
</evidence>
<evidence type="ECO:0000256" key="3">
    <source>
        <dbReference type="ARBA" id="ARBA00022448"/>
    </source>
</evidence>
<keyword evidence="10" id="KW-1185">Reference proteome</keyword>
<keyword evidence="3 9" id="KW-0813">Transport</keyword>
<dbReference type="Pfam" id="PF00231">
    <property type="entry name" value="ATP-synt"/>
    <property type="match status" value="1"/>
</dbReference>
<evidence type="ECO:0000256" key="6">
    <source>
        <dbReference type="ARBA" id="ARBA00023136"/>
    </source>
</evidence>
<dbReference type="InterPro" id="IPR035968">
    <property type="entry name" value="ATP_synth_F1_ATPase_gsu"/>
</dbReference>
<evidence type="ECO:0000313" key="11">
    <source>
        <dbReference type="RefSeq" id="XP_002739549.1"/>
    </source>
</evidence>
<dbReference type="GeneID" id="100366478"/>
<dbReference type="InterPro" id="IPR023632">
    <property type="entry name" value="ATP_synth_F1_gsu_CS"/>
</dbReference>
<keyword evidence="6" id="KW-0472">Membrane</keyword>
<protein>
    <recommendedName>
        <fullName evidence="9">ATP synthase subunit gamma</fullName>
    </recommendedName>
</protein>
<dbReference type="Proteomes" id="UP000694865">
    <property type="component" value="Unplaced"/>
</dbReference>